<dbReference type="SUPFAM" id="SSF51430">
    <property type="entry name" value="NAD(P)-linked oxidoreductase"/>
    <property type="match status" value="1"/>
</dbReference>
<evidence type="ECO:0000259" key="5">
    <source>
        <dbReference type="Pfam" id="PF00248"/>
    </source>
</evidence>
<dbReference type="CDD" id="cd19094">
    <property type="entry name" value="AKR_Tas-like"/>
    <property type="match status" value="1"/>
</dbReference>
<proteinExistence type="inferred from homology"/>
<dbReference type="FunFam" id="3.20.20.100:FF:000005">
    <property type="entry name" value="NADP(H)-dependent aldo-keto reductase"/>
    <property type="match status" value="1"/>
</dbReference>
<dbReference type="PANTHER" id="PTHR43364">
    <property type="entry name" value="NADH-SPECIFIC METHYLGLYOXAL REDUCTASE-RELATED"/>
    <property type="match status" value="1"/>
</dbReference>
<reference evidence="6 7" key="1">
    <citation type="submission" date="2018-12" db="EMBL/GenBank/DDBJ databases">
        <authorList>
            <consortium name="Pathogen Informatics"/>
        </authorList>
    </citation>
    <scope>NUCLEOTIDE SEQUENCE [LARGE SCALE GENOMIC DNA]</scope>
    <source>
        <strain evidence="6 7">NCTC11466</strain>
    </source>
</reference>
<dbReference type="InterPro" id="IPR050523">
    <property type="entry name" value="AKR_Detox_Biosynth"/>
</dbReference>
<sequence>MHYHRIPHSSLEISTLGLGTMTFGEQNSEADAHQQLDYAVSQGVNLIDVAEMYPVPPRPETQGLTESYVGNWLKARGNREKLVIASKVSGPARNNDAGIRPNQILDRKNIREALDASLKRLQTDYLDLYQVHWPQRQTNMFGKLGYTWNDTTSLPVTLLETLEALAECQRAGKIRYIGVSNETAWGVMRYLQLAERHDLPRIVTIQNPYSLLNRSFEVGLSEVSQHEGVELLAYSCLAFGVLSGKYLNGAKPAGARNTLFSRFTRYSSEQSQKAVAAYVEIAKRHNLDPSQMALAFVRRQPFVASTLLGATTMEQLKTNLESLNLTLSEEVIEEIEAAHRIYTYPAP</sequence>
<comment type="similarity">
    <text evidence="3">Belongs to the aldo/keto reductase family. Aldo/keto reductase 2 subfamily.</text>
</comment>
<dbReference type="Proteomes" id="UP000274122">
    <property type="component" value="Chromosome"/>
</dbReference>
<dbReference type="Gene3D" id="3.20.20.100">
    <property type="entry name" value="NADP-dependent oxidoreductase domain"/>
    <property type="match status" value="1"/>
</dbReference>
<dbReference type="InterPro" id="IPR036812">
    <property type="entry name" value="NAD(P)_OxRdtase_dom_sf"/>
</dbReference>
<name>A0A447UXX2_9ENTR</name>
<dbReference type="RefSeq" id="WP_126354774.1">
    <property type="nucleotide sequence ID" value="NZ_LR134201.1"/>
</dbReference>
<evidence type="ECO:0000313" key="6">
    <source>
        <dbReference type="EMBL" id="VEB95563.1"/>
    </source>
</evidence>
<keyword evidence="2" id="KW-0560">Oxidoreductase</keyword>
<dbReference type="GO" id="GO:0016491">
    <property type="term" value="F:oxidoreductase activity"/>
    <property type="evidence" value="ECO:0007669"/>
    <property type="project" value="UniProtKB-KW"/>
</dbReference>
<dbReference type="InterPro" id="IPR023210">
    <property type="entry name" value="NADP_OxRdtase_dom"/>
</dbReference>
<dbReference type="OrthoDB" id="9772407at2"/>
<feature type="domain" description="NADP-dependent oxidoreductase" evidence="5">
    <location>
        <begin position="16"/>
        <end position="338"/>
    </location>
</feature>
<gene>
    <name evidence="6" type="primary">tas</name>
    <name evidence="6" type="ORF">NCTC11466_00678</name>
</gene>
<accession>A0A447UXX2</accession>
<keyword evidence="1" id="KW-0521">NADP</keyword>
<protein>
    <recommendedName>
        <fullName evidence="4">Protein tas</fullName>
    </recommendedName>
</protein>
<dbReference type="Pfam" id="PF00248">
    <property type="entry name" value="Aldo_ket_red"/>
    <property type="match status" value="1"/>
</dbReference>
<dbReference type="AlphaFoldDB" id="A0A447UXX2"/>
<organism evidence="6 7">
    <name type="scientific">Cedecea lapagei</name>
    <dbReference type="NCBI Taxonomy" id="158823"/>
    <lineage>
        <taxon>Bacteria</taxon>
        <taxon>Pseudomonadati</taxon>
        <taxon>Pseudomonadota</taxon>
        <taxon>Gammaproteobacteria</taxon>
        <taxon>Enterobacterales</taxon>
        <taxon>Enterobacteriaceae</taxon>
        <taxon>Cedecea</taxon>
    </lineage>
</organism>
<dbReference type="EMBL" id="LR134201">
    <property type="protein sequence ID" value="VEB95563.1"/>
    <property type="molecule type" value="Genomic_DNA"/>
</dbReference>
<evidence type="ECO:0000256" key="3">
    <source>
        <dbReference type="ARBA" id="ARBA00038157"/>
    </source>
</evidence>
<evidence type="ECO:0000313" key="7">
    <source>
        <dbReference type="Proteomes" id="UP000274122"/>
    </source>
</evidence>
<evidence type="ECO:0000256" key="2">
    <source>
        <dbReference type="ARBA" id="ARBA00023002"/>
    </source>
</evidence>
<dbReference type="InterPro" id="IPR020471">
    <property type="entry name" value="AKR"/>
</dbReference>
<evidence type="ECO:0000256" key="1">
    <source>
        <dbReference type="ARBA" id="ARBA00022857"/>
    </source>
</evidence>
<dbReference type="PRINTS" id="PR00069">
    <property type="entry name" value="ALDKETRDTASE"/>
</dbReference>
<keyword evidence="7" id="KW-1185">Reference proteome</keyword>
<dbReference type="PANTHER" id="PTHR43364:SF4">
    <property type="entry name" value="NAD(P)-LINKED OXIDOREDUCTASE SUPERFAMILY PROTEIN"/>
    <property type="match status" value="1"/>
</dbReference>
<dbReference type="NCBIfam" id="NF007912">
    <property type="entry name" value="PRK10625.1"/>
    <property type="match status" value="1"/>
</dbReference>
<dbReference type="KEGG" id="clap:NCTC11466_00678"/>
<evidence type="ECO:0000256" key="4">
    <source>
        <dbReference type="ARBA" id="ARBA00070119"/>
    </source>
</evidence>